<feature type="chain" id="PRO_5035327466" evidence="1">
    <location>
        <begin position="20"/>
        <end position="116"/>
    </location>
</feature>
<dbReference type="OrthoDB" id="7182232at2759"/>
<accession>A0A8J2W706</accession>
<feature type="signal peptide" evidence="1">
    <location>
        <begin position="1"/>
        <end position="19"/>
    </location>
</feature>
<dbReference type="InterPro" id="IPR031734">
    <property type="entry name" value="MBF2"/>
</dbReference>
<keyword evidence="1" id="KW-0732">Signal</keyword>
<evidence type="ECO:0000313" key="3">
    <source>
        <dbReference type="Proteomes" id="UP000789524"/>
    </source>
</evidence>
<dbReference type="EMBL" id="CAKASE010000070">
    <property type="protein sequence ID" value="CAG9573594.1"/>
    <property type="molecule type" value="Genomic_DNA"/>
</dbReference>
<protein>
    <submittedName>
        <fullName evidence="2">(African queen) hypothetical protein</fullName>
    </submittedName>
</protein>
<comment type="caution">
    <text evidence="2">The sequence shown here is derived from an EMBL/GenBank/DDBJ whole genome shotgun (WGS) entry which is preliminary data.</text>
</comment>
<evidence type="ECO:0000256" key="1">
    <source>
        <dbReference type="SAM" id="SignalP"/>
    </source>
</evidence>
<organism evidence="2 3">
    <name type="scientific">Danaus chrysippus</name>
    <name type="common">African queen</name>
    <dbReference type="NCBI Taxonomy" id="151541"/>
    <lineage>
        <taxon>Eukaryota</taxon>
        <taxon>Metazoa</taxon>
        <taxon>Ecdysozoa</taxon>
        <taxon>Arthropoda</taxon>
        <taxon>Hexapoda</taxon>
        <taxon>Insecta</taxon>
        <taxon>Pterygota</taxon>
        <taxon>Neoptera</taxon>
        <taxon>Endopterygota</taxon>
        <taxon>Lepidoptera</taxon>
        <taxon>Glossata</taxon>
        <taxon>Ditrysia</taxon>
        <taxon>Papilionoidea</taxon>
        <taxon>Nymphalidae</taxon>
        <taxon>Danainae</taxon>
        <taxon>Danaini</taxon>
        <taxon>Danaina</taxon>
        <taxon>Danaus</taxon>
        <taxon>Anosia</taxon>
    </lineage>
</organism>
<reference evidence="2" key="1">
    <citation type="submission" date="2021-09" db="EMBL/GenBank/DDBJ databases">
        <authorList>
            <person name="Martin H S."/>
        </authorList>
    </citation>
    <scope>NUCLEOTIDE SEQUENCE</scope>
</reference>
<dbReference type="Proteomes" id="UP000789524">
    <property type="component" value="Unassembled WGS sequence"/>
</dbReference>
<dbReference type="Pfam" id="PF15868">
    <property type="entry name" value="MBF2"/>
    <property type="match status" value="1"/>
</dbReference>
<evidence type="ECO:0000313" key="2">
    <source>
        <dbReference type="EMBL" id="CAG9573594.1"/>
    </source>
</evidence>
<keyword evidence="3" id="KW-1185">Reference proteome</keyword>
<sequence>MRISFILFICSVTYLSVKASHLVLGNVSDRVVLANQTKVEYAGFPFMKRVKFFFYNTPDNRPIRGIQALDPLHTKSSVNVTAGGVGFPFVNLRMKSERGTTMVFDIGIYVDPDLRY</sequence>
<proteinExistence type="predicted"/>
<name>A0A8J2W706_9NEOP</name>
<gene>
    <name evidence="2" type="ORF">DCHRY22_LOCUS10520</name>
</gene>
<dbReference type="AlphaFoldDB" id="A0A8J2W706"/>